<gene>
    <name evidence="2" type="ORF">HXX76_015738</name>
</gene>
<dbReference type="EMBL" id="JAEHOC010000093">
    <property type="protein sequence ID" value="KAG2422791.1"/>
    <property type="molecule type" value="Genomic_DNA"/>
</dbReference>
<keyword evidence="3" id="KW-1185">Reference proteome</keyword>
<dbReference type="Proteomes" id="UP000650467">
    <property type="component" value="Unassembled WGS sequence"/>
</dbReference>
<proteinExistence type="predicted"/>
<organism evidence="2 3">
    <name type="scientific">Chlamydomonas incerta</name>
    <dbReference type="NCBI Taxonomy" id="51695"/>
    <lineage>
        <taxon>Eukaryota</taxon>
        <taxon>Viridiplantae</taxon>
        <taxon>Chlorophyta</taxon>
        <taxon>core chlorophytes</taxon>
        <taxon>Chlorophyceae</taxon>
        <taxon>CS clade</taxon>
        <taxon>Chlamydomonadales</taxon>
        <taxon>Chlamydomonadaceae</taxon>
        <taxon>Chlamydomonas</taxon>
    </lineage>
</organism>
<name>A0A835SC17_CHLIN</name>
<sequence length="338" mass="35816">MAMEATTPKPYRAAAAAAIKNPDKKKKTASKKLTAEEEWELKLKEAESSAPDVIVQDGRRFLALWLKSKTLVKACWISQSYALKLGSAGIKWGDCKKVFENRSGYCDTSSSYDVYRLMRGWFSCVIDEATKTKDLGLEFLRMDPAEPVANAVWDKLEAMVQTYCENYQSAAKWSGSFRLEPFVPPKEKRPGMTTDEIRGVLKDNAQALHTDWWYYMKDKNPPLMARLYNSDNNQARGTPQPQLGGVPTPLPGANQQVVQGIQLPAADMAAMAADAVGGGGARAAEAAAGEAATGEAAAAAVTGEAAAAAATGEAAAAAATGEAAAAAATDGNGIVAVS</sequence>
<protein>
    <submittedName>
        <fullName evidence="2">Uncharacterized protein</fullName>
    </submittedName>
</protein>
<evidence type="ECO:0000313" key="3">
    <source>
        <dbReference type="Proteomes" id="UP000650467"/>
    </source>
</evidence>
<comment type="caution">
    <text evidence="2">The sequence shown here is derived from an EMBL/GenBank/DDBJ whole genome shotgun (WGS) entry which is preliminary data.</text>
</comment>
<dbReference type="AlphaFoldDB" id="A0A835SC17"/>
<accession>A0A835SC17</accession>
<evidence type="ECO:0000313" key="2">
    <source>
        <dbReference type="EMBL" id="KAG2422791.1"/>
    </source>
</evidence>
<evidence type="ECO:0000256" key="1">
    <source>
        <dbReference type="SAM" id="MobiDB-lite"/>
    </source>
</evidence>
<feature type="compositionally biased region" description="Low complexity" evidence="1">
    <location>
        <begin position="1"/>
        <end position="20"/>
    </location>
</feature>
<reference evidence="2" key="1">
    <citation type="journal article" date="2020" name="bioRxiv">
        <title>Comparative genomics of Chlamydomonas.</title>
        <authorList>
            <person name="Craig R.J."/>
            <person name="Hasan A.R."/>
            <person name="Ness R.W."/>
            <person name="Keightley P.D."/>
        </authorList>
    </citation>
    <scope>NUCLEOTIDE SEQUENCE</scope>
    <source>
        <strain evidence="2">SAG 7.73</strain>
    </source>
</reference>
<feature type="region of interest" description="Disordered" evidence="1">
    <location>
        <begin position="1"/>
        <end position="33"/>
    </location>
</feature>